<sequence length="254" mass="29573">MQQTTAYYTVQRLAELAGVSVRTLHHYDHLGLLKPSHRSEAGYRRYSDADLLRLQQILFYRELDVPLRKIATILDDPDFDLVSALKGHRHELTLRVERLRRLLQTIGRTITTLEDKTMPVSREDLYEGFAPDTIERYEREAKERYGEDAVEDTTKRLSALSKGEWDAVKKEGEAIAQELVPYLGTDPAGTEVQRLVVRHHRWIENFYPCNAERYRGLAELYVSDPEFRRYYDDRHPGLADFLGTAMKEFAKALE</sequence>
<protein>
    <recommendedName>
        <fullName evidence="5">HTH merR-type domain-containing protein</fullName>
    </recommendedName>
</protein>
<evidence type="ECO:0000313" key="7">
    <source>
        <dbReference type="Proteomes" id="UP000184233"/>
    </source>
</evidence>
<accession>A0A1M3KXI6</accession>
<dbReference type="InterPro" id="IPR009061">
    <property type="entry name" value="DNA-bd_dom_put_sf"/>
</dbReference>
<dbReference type="Proteomes" id="UP000184233">
    <property type="component" value="Unassembled WGS sequence"/>
</dbReference>
<keyword evidence="3" id="KW-0010">Activator</keyword>
<dbReference type="PANTHER" id="PTHR30204:SF90">
    <property type="entry name" value="HTH-TYPE TRANSCRIPTIONAL ACTIVATOR MTA"/>
    <property type="match status" value="1"/>
</dbReference>
<dbReference type="STRING" id="1895771.BGO89_11345"/>
<dbReference type="InterPro" id="IPR000551">
    <property type="entry name" value="MerR-type_HTH_dom"/>
</dbReference>
<keyword evidence="4" id="KW-0804">Transcription</keyword>
<evidence type="ECO:0000256" key="1">
    <source>
        <dbReference type="ARBA" id="ARBA00023015"/>
    </source>
</evidence>
<evidence type="ECO:0000256" key="2">
    <source>
        <dbReference type="ARBA" id="ARBA00023125"/>
    </source>
</evidence>
<dbReference type="GO" id="GO:0003700">
    <property type="term" value="F:DNA-binding transcription factor activity"/>
    <property type="evidence" value="ECO:0007669"/>
    <property type="project" value="InterPro"/>
</dbReference>
<dbReference type="Gene3D" id="1.10.1660.10">
    <property type="match status" value="1"/>
</dbReference>
<dbReference type="GO" id="GO:0003677">
    <property type="term" value="F:DNA binding"/>
    <property type="evidence" value="ECO:0007669"/>
    <property type="project" value="UniProtKB-KW"/>
</dbReference>
<dbReference type="InterPro" id="IPR047057">
    <property type="entry name" value="MerR_fam"/>
</dbReference>
<organism evidence="6 7">
    <name type="scientific">Candidatus Kapaibacterium thiocyanatum</name>
    <dbReference type="NCBI Taxonomy" id="1895771"/>
    <lineage>
        <taxon>Bacteria</taxon>
        <taxon>Pseudomonadati</taxon>
        <taxon>Candidatus Kapaibacteriota</taxon>
        <taxon>Candidatus Kapaibacteriia</taxon>
        <taxon>Candidatus Kapaibacteriales</taxon>
        <taxon>Candidatus Kapaibacteriaceae</taxon>
        <taxon>Candidatus Kapaibacterium</taxon>
    </lineage>
</organism>
<dbReference type="SMART" id="SM00422">
    <property type="entry name" value="HTH_MERR"/>
    <property type="match status" value="1"/>
</dbReference>
<dbReference type="InterPro" id="IPR036244">
    <property type="entry name" value="TipA-like_antibiotic-bd"/>
</dbReference>
<keyword evidence="1" id="KW-0805">Transcription regulation</keyword>
<evidence type="ECO:0000256" key="4">
    <source>
        <dbReference type="ARBA" id="ARBA00023163"/>
    </source>
</evidence>
<proteinExistence type="predicted"/>
<comment type="caution">
    <text evidence="6">The sequence shown here is derived from an EMBL/GenBank/DDBJ whole genome shotgun (WGS) entry which is preliminary data.</text>
</comment>
<dbReference type="PRINTS" id="PR00040">
    <property type="entry name" value="HTHMERR"/>
</dbReference>
<reference evidence="6 7" key="1">
    <citation type="submission" date="2016-09" db="EMBL/GenBank/DDBJ databases">
        <title>Genome-resolved meta-omics ties microbial dynamics to process performance in biotechnology for thiocyanate degradation.</title>
        <authorList>
            <person name="Kantor R.S."/>
            <person name="Huddy R.J."/>
            <person name="Iyer R."/>
            <person name="Thomas B.C."/>
            <person name="Brown C.T."/>
            <person name="Anantharaman K."/>
            <person name="Tringe S."/>
            <person name="Hettich R.L."/>
            <person name="Harrison S.T."/>
            <person name="Banfield J.F."/>
        </authorList>
    </citation>
    <scope>NUCLEOTIDE SEQUENCE [LARGE SCALE GENOMIC DNA]</scope>
    <source>
        <strain evidence="6">59-99</strain>
    </source>
</reference>
<dbReference type="AlphaFoldDB" id="A0A1M3KXI6"/>
<dbReference type="CDD" id="cd01106">
    <property type="entry name" value="HTH_TipAL-Mta"/>
    <property type="match status" value="1"/>
</dbReference>
<dbReference type="SUPFAM" id="SSF46955">
    <property type="entry name" value="Putative DNA-binding domain"/>
    <property type="match status" value="1"/>
</dbReference>
<dbReference type="Pfam" id="PF13411">
    <property type="entry name" value="MerR_1"/>
    <property type="match status" value="1"/>
</dbReference>
<dbReference type="PANTHER" id="PTHR30204">
    <property type="entry name" value="REDOX-CYCLING DRUG-SENSING TRANSCRIPTIONAL ACTIVATOR SOXR"/>
    <property type="match status" value="1"/>
</dbReference>
<evidence type="ECO:0000256" key="3">
    <source>
        <dbReference type="ARBA" id="ARBA00023159"/>
    </source>
</evidence>
<dbReference type="PROSITE" id="PS50937">
    <property type="entry name" value="HTH_MERR_2"/>
    <property type="match status" value="1"/>
</dbReference>
<dbReference type="Gene3D" id="1.10.490.50">
    <property type="entry name" value="Antibiotic binding domain of TipA-like multidrug resistance regulators"/>
    <property type="match status" value="1"/>
</dbReference>
<evidence type="ECO:0000313" key="6">
    <source>
        <dbReference type="EMBL" id="OJX57093.1"/>
    </source>
</evidence>
<gene>
    <name evidence="6" type="ORF">BGO89_11345</name>
</gene>
<dbReference type="SUPFAM" id="SSF89082">
    <property type="entry name" value="Antibiotic binding domain of TipA-like multidrug resistance regulators"/>
    <property type="match status" value="1"/>
</dbReference>
<evidence type="ECO:0000259" key="5">
    <source>
        <dbReference type="PROSITE" id="PS50937"/>
    </source>
</evidence>
<dbReference type="Pfam" id="PF07739">
    <property type="entry name" value="TipAS"/>
    <property type="match status" value="1"/>
</dbReference>
<feature type="domain" description="HTH merR-type" evidence="5">
    <location>
        <begin position="7"/>
        <end position="76"/>
    </location>
</feature>
<name>A0A1M3KXI6_9BACT</name>
<dbReference type="InterPro" id="IPR012925">
    <property type="entry name" value="TipAS_dom"/>
</dbReference>
<keyword evidence="2" id="KW-0238">DNA-binding</keyword>
<dbReference type="EMBL" id="MKVH01000024">
    <property type="protein sequence ID" value="OJX57093.1"/>
    <property type="molecule type" value="Genomic_DNA"/>
</dbReference>